<evidence type="ECO:0000313" key="2">
    <source>
        <dbReference type="Proteomes" id="UP000650467"/>
    </source>
</evidence>
<dbReference type="AlphaFoldDB" id="A0A835SPZ6"/>
<name>A0A835SPZ6_CHLIN</name>
<reference evidence="1" key="1">
    <citation type="journal article" date="2020" name="bioRxiv">
        <title>Comparative genomics of Chlamydomonas.</title>
        <authorList>
            <person name="Craig R.J."/>
            <person name="Hasan A.R."/>
            <person name="Ness R.W."/>
            <person name="Keightley P.D."/>
        </authorList>
    </citation>
    <scope>NUCLEOTIDE SEQUENCE</scope>
    <source>
        <strain evidence="1">SAG 7.73</strain>
    </source>
</reference>
<accession>A0A835SPZ6</accession>
<evidence type="ECO:0008006" key="3">
    <source>
        <dbReference type="Google" id="ProtNLM"/>
    </source>
</evidence>
<organism evidence="1 2">
    <name type="scientific">Chlamydomonas incerta</name>
    <dbReference type="NCBI Taxonomy" id="51695"/>
    <lineage>
        <taxon>Eukaryota</taxon>
        <taxon>Viridiplantae</taxon>
        <taxon>Chlorophyta</taxon>
        <taxon>core chlorophytes</taxon>
        <taxon>Chlorophyceae</taxon>
        <taxon>CS clade</taxon>
        <taxon>Chlamydomonadales</taxon>
        <taxon>Chlamydomonadaceae</taxon>
        <taxon>Chlamydomonas</taxon>
    </lineage>
</organism>
<evidence type="ECO:0000313" key="1">
    <source>
        <dbReference type="EMBL" id="KAG2423891.1"/>
    </source>
</evidence>
<keyword evidence="2" id="KW-1185">Reference proteome</keyword>
<sequence length="312" mass="35034">MYTDWPHNYAEYVIRAPALLAFAQAEGALDRGMTPVLALPNKLKADDFNMHMLRPFFDYEPVTFRDFSRPVPPETPSNHTAEGKAVRCFKNLIVARLQFGDYPLAVRAARQISDWFQKHHPLAVPDCGKSPPVVGPSGQRLRLECIGYVFGARGFAHDMGVLRDADVIVAFHGAGAVNTIFMQPHRSLVEVRPFQFGSGSKVMWWPNMWMPQIARQSGWEIFFWGVNVEDKELCPPSPAEAVGFAGMEAIRDRSVKLRWEWLRPAIESIAQVNLSVPAYVQQLRNLSFLWQVDPGPHFGLAPVAIANATLIP</sequence>
<dbReference type="OrthoDB" id="544217at2759"/>
<dbReference type="Proteomes" id="UP000650467">
    <property type="component" value="Unassembled WGS sequence"/>
</dbReference>
<dbReference type="EMBL" id="JAEHOC010000072">
    <property type="protein sequence ID" value="KAG2423891.1"/>
    <property type="molecule type" value="Genomic_DNA"/>
</dbReference>
<protein>
    <recommendedName>
        <fullName evidence="3">Glycosyltransferase</fullName>
    </recommendedName>
</protein>
<proteinExistence type="predicted"/>
<gene>
    <name evidence="1" type="ORF">HXX76_014944</name>
</gene>
<comment type="caution">
    <text evidence="1">The sequence shown here is derived from an EMBL/GenBank/DDBJ whole genome shotgun (WGS) entry which is preliminary data.</text>
</comment>